<dbReference type="PANTHER" id="PTHR46880:SF5">
    <property type="entry name" value="DUF4371 DOMAIN-CONTAINING PROTEIN"/>
    <property type="match status" value="1"/>
</dbReference>
<dbReference type="SUPFAM" id="SSF54001">
    <property type="entry name" value="Cysteine proteinases"/>
    <property type="match status" value="1"/>
</dbReference>
<gene>
    <name evidence="3" type="ORF">CAEBREN_16807</name>
</gene>
<dbReference type="Proteomes" id="UP000008068">
    <property type="component" value="Unassembled WGS sequence"/>
</dbReference>
<proteinExistence type="predicted"/>
<evidence type="ECO:0000256" key="1">
    <source>
        <dbReference type="SAM" id="MobiDB-lite"/>
    </source>
</evidence>
<feature type="region of interest" description="Disordered" evidence="1">
    <location>
        <begin position="1383"/>
        <end position="1408"/>
    </location>
</feature>
<protein>
    <submittedName>
        <fullName evidence="3">Uncharacterized protein</fullName>
    </submittedName>
</protein>
<evidence type="ECO:0000313" key="4">
    <source>
        <dbReference type="Proteomes" id="UP000008068"/>
    </source>
</evidence>
<dbReference type="Gene3D" id="3.40.395.10">
    <property type="entry name" value="Adenoviral Proteinase, Chain A"/>
    <property type="match status" value="1"/>
</dbReference>
<accession>G0MQE3</accession>
<feature type="compositionally biased region" description="Polar residues" evidence="1">
    <location>
        <begin position="1388"/>
        <end position="1408"/>
    </location>
</feature>
<dbReference type="STRING" id="135651.G0MQE3"/>
<feature type="compositionally biased region" description="Basic and acidic residues" evidence="1">
    <location>
        <begin position="661"/>
        <end position="675"/>
    </location>
</feature>
<feature type="chain" id="PRO_5003403397" evidence="2">
    <location>
        <begin position="20"/>
        <end position="1793"/>
    </location>
</feature>
<dbReference type="EMBL" id="GL379806">
    <property type="protein sequence ID" value="EGT40874.1"/>
    <property type="molecule type" value="Genomic_DNA"/>
</dbReference>
<feature type="region of interest" description="Disordered" evidence="1">
    <location>
        <begin position="661"/>
        <end position="683"/>
    </location>
</feature>
<evidence type="ECO:0000313" key="3">
    <source>
        <dbReference type="EMBL" id="EGT40874.1"/>
    </source>
</evidence>
<organism evidence="4">
    <name type="scientific">Caenorhabditis brenneri</name>
    <name type="common">Nematode worm</name>
    <dbReference type="NCBI Taxonomy" id="135651"/>
    <lineage>
        <taxon>Eukaryota</taxon>
        <taxon>Metazoa</taxon>
        <taxon>Ecdysozoa</taxon>
        <taxon>Nematoda</taxon>
        <taxon>Chromadorea</taxon>
        <taxon>Rhabditida</taxon>
        <taxon>Rhabditina</taxon>
        <taxon>Rhabditomorpha</taxon>
        <taxon>Rhabditoidea</taxon>
        <taxon>Rhabditidae</taxon>
        <taxon>Peloderinae</taxon>
        <taxon>Caenorhabditis</taxon>
    </lineage>
</organism>
<sequence>MRTLIALFLLAIIEPGGLEKPESPCKWYVNKLTPGPIGTNVKLIGSRKTLEYIQLQSDCEKPVYSHLMVLIVQSVVPVGLSKAYPTPMPTIIAHYNFGGLRTVDVKSNGKRHTILIGRQHVGKGIIKFSLPGYSTRSKCSTCIFKDQLTAGSILWDSKEWQNYDPKRVFYSIHVMDRRWVVYDGHEEYNADKIKYAEFESCRKTEIRRIDSFLAEIIRQKQMDAVIFAPKFVEWDINKPFSRMFVSEYSMAMFQALEDDGFNRRPRVVWYDPNEEKPLVLCSKTDDTTTSYGFQQITAEPTDDNEKVCGNEWLDLTDLVPSPKLLFKGQSSSEKENNEKEDIRMFVDIEETCEGFDSNPEPSYDVIRMRNTYEENKCHEDFSVMSDVCDNGIKEQYSSINPPTPSYQGAFEPSTTNKVIISQENVDRLRNGNDMSDFLIDALMRLIIFDKRTPNNGYYQECDEAYYRVVRGHIDEQCSKVWANEIDNLVFPLSTVNLVPNRAPHFSCVHCNRKTLVCSIYDSIPSYRTIYSDQIKQQISTAVQYWDCGGSKWSTVVVNDKEVKKQDDGQSCALFAVYHMGKALDFNLLEENQEATGRNLRLATLKFIKAKHEAGLVEIETKDGSVYIFSTDTVSEPIEPQRLEFRNVYPSIHRLGVLDSPNEKDVEVESHRRSDETGVPLKRKTTTEQALLRQATLDSYCKKPKLTESNELYTDLKGTELYTDIETLQQYLKDMNIPGLKVDVKETHAMVQKLLNYAITSDGKDEEATKIAFHEAAEESRRQGLTKSLIQVEKEFGFKTRPKSLLQHSEWLDLHVGNSLETSYFYCRLCSKGDFTVRNGLPTLEEVIIPRYKRNSKRVPQCSTKLLEFDLSDPEKLSRDKRLVGNVETRVYLSDYVSVNQFGFVQKKKLEWKAFLFHASTHETSNKHISKLALKEIDIKDQTRRDAISKSQFEVTCTHFRTVIYMTKYNIPLFHFTNILKMQMLNGVNIGINMYTPKAGTRVLFSVAEKLRINLLTAMYKSDKPFSMLADSSTSKDAHQYMVVSLKCTLDSLHYHTFFYTVIELKRETSKAIYTSIEKQVKEDSNLLYLKGYMQKDVFEKWFWRRLIGFASDGGSVFAGDNQGLQGRLTAKQSEANQPFFYSICMAHRIDLVFKNVDSPFRSFMTFMYSVTYRYFGSTQNKLLVERYRNYAIASGLTPPSIKTIFKVRWVASELSALNNLLRGWKSILGYLQFRRFNVPVTDKKDIQRARMLEILRFVMEDTRVFRAALTWKLILEKIDKVSKQAQREGASIASIWPLLHILEHDLKRNSEWRETEIKLLSHYGLMYSSSGVYKPFDKHISFFGSAAFPMLARFEAEKSEEVKPKLSDESRIDALRFAQHADELKNDNGLNGKSSTDQLKDTQYTPLRSSAEYEDELKKLLDYVTDDTEVMPSLSKAKKTSTTPDPNAATTGSARLRALKFPDLKTAVEALDDSENPEKIDAKVKVPSFLSYYASIEWESFSLDQLVTDAKETVHKRKVDDEEEKFDYLQFEALNDRFITDVMSQGSKNIYIHNKWDPRFVSDNWFGNDANKRKNAVMDSIESLKSTFQLGPNFISQYESFIDNLVDCLTPRQQQLVLKRQHMLWSTILNTPKCVPSLHSDLRDAIFAMLALPGSTAQVERAFSIVFHTRGPRRTRMNVETLNAILSVRLNVGRVENMDVPEFVRYWSTDNSMLAHSNSLYESSELFNFKQKLVNDVSTTDAQEMEESEDIFDIYDEWVPRLEHMKETSAQQELNLVSDRYIAGEKQTRSNNN</sequence>
<evidence type="ECO:0000256" key="2">
    <source>
        <dbReference type="SAM" id="SignalP"/>
    </source>
</evidence>
<name>G0MQE3_CAEBE</name>
<dbReference type="OrthoDB" id="8024727at2759"/>
<dbReference type="InterPro" id="IPR038765">
    <property type="entry name" value="Papain-like_cys_pep_sf"/>
</dbReference>
<dbReference type="eggNOG" id="ENOG502R035">
    <property type="taxonomic scope" value="Eukaryota"/>
</dbReference>
<keyword evidence="4" id="KW-1185">Reference proteome</keyword>
<dbReference type="InParanoid" id="G0MQE3"/>
<reference evidence="4" key="1">
    <citation type="submission" date="2011-07" db="EMBL/GenBank/DDBJ databases">
        <authorList>
            <consortium name="Caenorhabditis brenneri Sequencing and Analysis Consortium"/>
            <person name="Wilson R.K."/>
        </authorList>
    </citation>
    <scope>NUCLEOTIDE SEQUENCE [LARGE SCALE GENOMIC DNA]</scope>
    <source>
        <strain evidence="4">PB2801</strain>
    </source>
</reference>
<feature type="signal peptide" evidence="2">
    <location>
        <begin position="1"/>
        <end position="19"/>
    </location>
</feature>
<dbReference type="HOGENOM" id="CLU_237357_0_0_1"/>
<dbReference type="PANTHER" id="PTHR46880">
    <property type="entry name" value="RAS-ASSOCIATING DOMAIN-CONTAINING PROTEIN"/>
    <property type="match status" value="1"/>
</dbReference>
<keyword evidence="2" id="KW-0732">Signal</keyword>